<organism evidence="1">
    <name type="scientific">Arundo donax</name>
    <name type="common">Giant reed</name>
    <name type="synonym">Donax arundinaceus</name>
    <dbReference type="NCBI Taxonomy" id="35708"/>
    <lineage>
        <taxon>Eukaryota</taxon>
        <taxon>Viridiplantae</taxon>
        <taxon>Streptophyta</taxon>
        <taxon>Embryophyta</taxon>
        <taxon>Tracheophyta</taxon>
        <taxon>Spermatophyta</taxon>
        <taxon>Magnoliopsida</taxon>
        <taxon>Liliopsida</taxon>
        <taxon>Poales</taxon>
        <taxon>Poaceae</taxon>
        <taxon>PACMAD clade</taxon>
        <taxon>Arundinoideae</taxon>
        <taxon>Arundineae</taxon>
        <taxon>Arundo</taxon>
    </lineage>
</organism>
<sequence>MNCNYRATELYQVSSHYLKQILIFRLKMYELRWTSQSQYIS</sequence>
<name>A0A0A9CCS4_ARUDO</name>
<evidence type="ECO:0000313" key="1">
    <source>
        <dbReference type="EMBL" id="JAD71180.1"/>
    </source>
</evidence>
<dbReference type="AlphaFoldDB" id="A0A0A9CCS4"/>
<dbReference type="EMBL" id="GBRH01226715">
    <property type="protein sequence ID" value="JAD71180.1"/>
    <property type="molecule type" value="Transcribed_RNA"/>
</dbReference>
<reference evidence="1" key="2">
    <citation type="journal article" date="2015" name="Data Brief">
        <title>Shoot transcriptome of the giant reed, Arundo donax.</title>
        <authorList>
            <person name="Barrero R.A."/>
            <person name="Guerrero F.D."/>
            <person name="Moolhuijzen P."/>
            <person name="Goolsby J.A."/>
            <person name="Tidwell J."/>
            <person name="Bellgard S.E."/>
            <person name="Bellgard M.I."/>
        </authorList>
    </citation>
    <scope>NUCLEOTIDE SEQUENCE</scope>
    <source>
        <tissue evidence="1">Shoot tissue taken approximately 20 cm above the soil surface</tissue>
    </source>
</reference>
<reference evidence="1" key="1">
    <citation type="submission" date="2014-09" db="EMBL/GenBank/DDBJ databases">
        <authorList>
            <person name="Magalhaes I.L.F."/>
            <person name="Oliveira U."/>
            <person name="Santos F.R."/>
            <person name="Vidigal T.H.D.A."/>
            <person name="Brescovit A.D."/>
            <person name="Santos A.J."/>
        </authorList>
    </citation>
    <scope>NUCLEOTIDE SEQUENCE</scope>
    <source>
        <tissue evidence="1">Shoot tissue taken approximately 20 cm above the soil surface</tissue>
    </source>
</reference>
<proteinExistence type="predicted"/>
<accession>A0A0A9CCS4</accession>
<protein>
    <submittedName>
        <fullName evidence="1">Uncharacterized protein</fullName>
    </submittedName>
</protein>